<dbReference type="EMBL" id="CP001802">
    <property type="protein sequence ID" value="ACY23819.1"/>
    <property type="molecule type" value="Genomic_DNA"/>
</dbReference>
<evidence type="ECO:0000313" key="3">
    <source>
        <dbReference type="Proteomes" id="UP000001219"/>
    </source>
</evidence>
<dbReference type="HOGENOM" id="CLU_3373991_0_0_11"/>
<reference evidence="2 3" key="2">
    <citation type="journal article" date="2010" name="Stand. Genomic Sci.">
        <title>Complete genome sequence of Gordonia bronchialis type strain (3410).</title>
        <authorList>
            <person name="Ivanova N."/>
            <person name="Sikorski J."/>
            <person name="Jando M."/>
            <person name="Lapidus A."/>
            <person name="Nolan M."/>
            <person name="Lucas S."/>
            <person name="Del Rio T.G."/>
            <person name="Tice H."/>
            <person name="Copeland A."/>
            <person name="Cheng J.F."/>
            <person name="Chen F."/>
            <person name="Bruce D."/>
            <person name="Goodwin L."/>
            <person name="Pitluck S."/>
            <person name="Mavromatis K."/>
            <person name="Ovchinnikova G."/>
            <person name="Pati A."/>
            <person name="Chen A."/>
            <person name="Palaniappan K."/>
            <person name="Land M."/>
            <person name="Hauser L."/>
            <person name="Chang Y.J."/>
            <person name="Jeffries C.D."/>
            <person name="Chain P."/>
            <person name="Saunders E."/>
            <person name="Han C."/>
            <person name="Detter J.C."/>
            <person name="Brettin T."/>
            <person name="Rohde M."/>
            <person name="Goker M."/>
            <person name="Bristow J."/>
            <person name="Eisen J.A."/>
            <person name="Markowitz V."/>
            <person name="Hugenholtz P."/>
            <person name="Klenk H.P."/>
            <person name="Kyrpides N.C."/>
        </authorList>
    </citation>
    <scope>NUCLEOTIDE SEQUENCE [LARGE SCALE GENOMIC DNA]</scope>
    <source>
        <strain evidence="3">ATCC 25592 / DSM 43247 / BCRC 13721 / JCM 3198 / KCTC 3076 / NBRC 16047 / NCTC 10667</strain>
    </source>
</reference>
<name>D0L871_GORB4</name>
<dbReference type="AlphaFoldDB" id="D0L871"/>
<keyword evidence="3" id="KW-1185">Reference proteome</keyword>
<reference evidence="3" key="1">
    <citation type="submission" date="2009-10" db="EMBL/GenBank/DDBJ databases">
        <title>The complete chromosome of Gordonia bronchialis DSM 43247.</title>
        <authorList>
            <consortium name="US DOE Joint Genome Institute (JGI-PGF)"/>
            <person name="Lucas S."/>
            <person name="Copeland A."/>
            <person name="Lapidus A."/>
            <person name="Glavina del Rio T."/>
            <person name="Dalin E."/>
            <person name="Tice H."/>
            <person name="Bruce D."/>
            <person name="Goodwin L."/>
            <person name="Pitluck S."/>
            <person name="Kyrpides N."/>
            <person name="Mavromatis K."/>
            <person name="Ivanova N."/>
            <person name="Ovchinnikova G."/>
            <person name="Saunders E."/>
            <person name="Brettin T."/>
            <person name="Detter J.C."/>
            <person name="Han C."/>
            <person name="Larimer F."/>
            <person name="Land M."/>
            <person name="Hauser L."/>
            <person name="Markowitz V."/>
            <person name="Cheng J.-F."/>
            <person name="Hugenholtz P."/>
            <person name="Woyke T."/>
            <person name="Wu D."/>
            <person name="Jando M."/>
            <person name="Schneider S."/>
            <person name="Goeker M."/>
            <person name="Klenk H.-P."/>
            <person name="Eisen J.A."/>
        </authorList>
    </citation>
    <scope>NUCLEOTIDE SEQUENCE [LARGE SCALE GENOMIC DNA]</scope>
    <source>
        <strain evidence="3">ATCC 25592 / DSM 43247 / BCRC 13721 / JCM 3198 / KCTC 3076 / NBRC 16047 / NCTC 10667</strain>
    </source>
</reference>
<evidence type="ECO:0000256" key="1">
    <source>
        <dbReference type="SAM" id="MobiDB-lite"/>
    </source>
</evidence>
<sequence length="34" mass="4071">MPGRIAEGHESESERMNYIDHQDRNLQTELHYLT</sequence>
<proteinExistence type="predicted"/>
<protein>
    <submittedName>
        <fullName evidence="2">Uncharacterized protein</fullName>
    </submittedName>
</protein>
<evidence type="ECO:0000313" key="2">
    <source>
        <dbReference type="EMBL" id="ACY23819.1"/>
    </source>
</evidence>
<feature type="compositionally biased region" description="Basic and acidic residues" evidence="1">
    <location>
        <begin position="1"/>
        <end position="26"/>
    </location>
</feature>
<gene>
    <name evidence="2" type="ordered locus">Gbro_4696</name>
</gene>
<feature type="region of interest" description="Disordered" evidence="1">
    <location>
        <begin position="1"/>
        <end position="34"/>
    </location>
</feature>
<dbReference type="Proteomes" id="UP000001219">
    <property type="component" value="Chromosome"/>
</dbReference>
<accession>D0L871</accession>
<dbReference type="KEGG" id="gbr:Gbro_4696"/>
<organism evidence="2 3">
    <name type="scientific">Gordonia bronchialis (strain ATCC 25592 / DSM 43247 / BCRC 13721 / JCM 3198 / KCTC 3076 / NBRC 16047 / NCTC 10667)</name>
    <name type="common">Rhodococcus bronchialis</name>
    <dbReference type="NCBI Taxonomy" id="526226"/>
    <lineage>
        <taxon>Bacteria</taxon>
        <taxon>Bacillati</taxon>
        <taxon>Actinomycetota</taxon>
        <taxon>Actinomycetes</taxon>
        <taxon>Mycobacteriales</taxon>
        <taxon>Gordoniaceae</taxon>
        <taxon>Gordonia</taxon>
    </lineage>
</organism>